<keyword evidence="7 8" id="KW-0472">Membrane</keyword>
<evidence type="ECO:0000256" key="4">
    <source>
        <dbReference type="ARBA" id="ARBA00022692"/>
    </source>
</evidence>
<dbReference type="OrthoDB" id="678161at2"/>
<comment type="caution">
    <text evidence="9">The sequence shown here is derived from an EMBL/GenBank/DDBJ whole genome shotgun (WGS) entry which is preliminary data.</text>
</comment>
<accession>A0A137RHA4</accession>
<keyword evidence="10" id="KW-1185">Reference proteome</keyword>
<dbReference type="RefSeq" id="WP_062622401.1">
    <property type="nucleotide sequence ID" value="NZ_JRWG01000005.1"/>
</dbReference>
<protein>
    <submittedName>
        <fullName evidence="9">Molecular chaperone GroEL</fullName>
    </submittedName>
</protein>
<dbReference type="InterPro" id="IPR019127">
    <property type="entry name" value="Exosortase"/>
</dbReference>
<organism evidence="9 10">
    <name type="scientific">Aequorivita aquimaris</name>
    <dbReference type="NCBI Taxonomy" id="1548749"/>
    <lineage>
        <taxon>Bacteria</taxon>
        <taxon>Pseudomonadati</taxon>
        <taxon>Bacteroidota</taxon>
        <taxon>Flavobacteriia</taxon>
        <taxon>Flavobacteriales</taxon>
        <taxon>Flavobacteriaceae</taxon>
        <taxon>Aequorivita</taxon>
    </lineage>
</organism>
<dbReference type="EMBL" id="JRWG01000005">
    <property type="protein sequence ID" value="KXN98877.1"/>
    <property type="molecule type" value="Genomic_DNA"/>
</dbReference>
<feature type="transmembrane region" description="Helical" evidence="8">
    <location>
        <begin position="154"/>
        <end position="172"/>
    </location>
</feature>
<dbReference type="GO" id="GO:0006508">
    <property type="term" value="P:proteolysis"/>
    <property type="evidence" value="ECO:0007669"/>
    <property type="project" value="UniProtKB-KW"/>
</dbReference>
<gene>
    <name evidence="9" type="ORF">LS48_10035</name>
</gene>
<evidence type="ECO:0000256" key="3">
    <source>
        <dbReference type="ARBA" id="ARBA00022670"/>
    </source>
</evidence>
<feature type="transmembrane region" description="Helical" evidence="8">
    <location>
        <begin position="116"/>
        <end position="142"/>
    </location>
</feature>
<evidence type="ECO:0000256" key="5">
    <source>
        <dbReference type="ARBA" id="ARBA00022801"/>
    </source>
</evidence>
<evidence type="ECO:0000313" key="9">
    <source>
        <dbReference type="EMBL" id="KXN98877.1"/>
    </source>
</evidence>
<dbReference type="NCBIfam" id="TIGR04128">
    <property type="entry name" value="exoso_Fjoh_1448"/>
    <property type="match status" value="1"/>
</dbReference>
<keyword evidence="3" id="KW-0645">Protease</keyword>
<reference evidence="10" key="1">
    <citation type="submission" date="2014-10" db="EMBL/GenBank/DDBJ databases">
        <title>Genome sequencing of Vitellibacter sp. D-24.</title>
        <authorList>
            <person name="Thevarajoo S."/>
            <person name="Selvaratnam C."/>
            <person name="Goh K.M."/>
            <person name="Chong C.S."/>
        </authorList>
    </citation>
    <scope>NUCLEOTIDE SEQUENCE [LARGE SCALE GENOMIC DNA]</scope>
    <source>
        <strain evidence="10">D-24</strain>
    </source>
</reference>
<dbReference type="GO" id="GO:0008233">
    <property type="term" value="F:peptidase activity"/>
    <property type="evidence" value="ECO:0007669"/>
    <property type="project" value="UniProtKB-KW"/>
</dbReference>
<evidence type="ECO:0000256" key="8">
    <source>
        <dbReference type="SAM" id="Phobius"/>
    </source>
</evidence>
<keyword evidence="4 8" id="KW-0812">Transmembrane</keyword>
<evidence type="ECO:0000256" key="2">
    <source>
        <dbReference type="ARBA" id="ARBA00022475"/>
    </source>
</evidence>
<keyword evidence="2" id="KW-1003">Cell membrane</keyword>
<dbReference type="STRING" id="1548749.LS48_10035"/>
<dbReference type="NCBIfam" id="TIGR04178">
    <property type="entry name" value="exo_archaeo"/>
    <property type="match status" value="1"/>
</dbReference>
<feature type="transmembrane region" description="Helical" evidence="8">
    <location>
        <begin position="12"/>
        <end position="32"/>
    </location>
</feature>
<dbReference type="Pfam" id="PF09721">
    <property type="entry name" value="Exosortase_EpsH"/>
    <property type="match status" value="1"/>
</dbReference>
<evidence type="ECO:0000313" key="10">
    <source>
        <dbReference type="Proteomes" id="UP000070138"/>
    </source>
</evidence>
<evidence type="ECO:0000256" key="1">
    <source>
        <dbReference type="ARBA" id="ARBA00004651"/>
    </source>
</evidence>
<dbReference type="AlphaFoldDB" id="A0A137RHA4"/>
<keyword evidence="5" id="KW-0378">Hydrolase</keyword>
<evidence type="ECO:0000256" key="7">
    <source>
        <dbReference type="ARBA" id="ARBA00023136"/>
    </source>
</evidence>
<proteinExistence type="predicted"/>
<dbReference type="InterPro" id="IPR026392">
    <property type="entry name" value="Exo/Archaeosortase_dom"/>
</dbReference>
<evidence type="ECO:0000256" key="6">
    <source>
        <dbReference type="ARBA" id="ARBA00022989"/>
    </source>
</evidence>
<reference evidence="9 10" key="2">
    <citation type="journal article" date="2016" name="Int. J. Syst. Evol. Microbiol.">
        <title>Vitellibacter aquimaris sp. nov., a marine bacterium isolated from seawater.</title>
        <authorList>
            <person name="Thevarajoo S."/>
            <person name="Selvaratnam C."/>
            <person name="Goh K.M."/>
            <person name="Hong K.W."/>
            <person name="Chan X.Y."/>
            <person name="Chan K.G."/>
            <person name="Chong C.S."/>
        </authorList>
    </citation>
    <scope>NUCLEOTIDE SEQUENCE [LARGE SCALE GENOMIC DNA]</scope>
    <source>
        <strain evidence="9 10">D-24</strain>
    </source>
</reference>
<name>A0A137RHA4_9FLAO</name>
<sequence>MKELFNKYKTVIRFVVLFMGTYLLMSVMYGLYLKASENGSYFPDFVTNLVAKQSSAVLNAFGYNSILLPDTLGQGMLLTIDNNYTVSIVEGCNSISVIILFMAFVIAFAEDFKKTLLFLFAGVVLIYIVNLFRIAILTVALYKYPQYENVLHSVVFPGIIYSMVFILWMIWVRMLKPNSAK</sequence>
<dbReference type="PATRIC" id="fig|1548749.3.peg.2110"/>
<keyword evidence="6 8" id="KW-1133">Transmembrane helix</keyword>
<dbReference type="Proteomes" id="UP000070138">
    <property type="component" value="Unassembled WGS sequence"/>
</dbReference>
<feature type="transmembrane region" description="Helical" evidence="8">
    <location>
        <begin position="84"/>
        <end position="109"/>
    </location>
</feature>
<dbReference type="InterPro" id="IPR026323">
    <property type="entry name" value="Exosortase-related_prot_XrtF"/>
</dbReference>
<comment type="subcellular location">
    <subcellularLocation>
        <location evidence="1">Cell membrane</location>
        <topology evidence="1">Multi-pass membrane protein</topology>
    </subcellularLocation>
</comment>
<dbReference type="GO" id="GO:0005886">
    <property type="term" value="C:plasma membrane"/>
    <property type="evidence" value="ECO:0007669"/>
    <property type="project" value="UniProtKB-SubCell"/>
</dbReference>